<proteinExistence type="predicted"/>
<name>A0A086T5I3_HAPC1</name>
<dbReference type="PANTHER" id="PTHR40780">
    <property type="entry name" value="DUF3669 DOMAIN-CONTAINING PROTEIN"/>
    <property type="match status" value="1"/>
</dbReference>
<protein>
    <recommendedName>
        <fullName evidence="1">DUF3669 domain-containing protein</fullName>
    </recommendedName>
</protein>
<dbReference type="InterPro" id="IPR022137">
    <property type="entry name" value="Znf_prot_DUF3669"/>
</dbReference>
<comment type="caution">
    <text evidence="2">The sequence shown here is derived from an EMBL/GenBank/DDBJ whole genome shotgun (WGS) entry which is preliminary data.</text>
</comment>
<dbReference type="OrthoDB" id="2993351at2759"/>
<dbReference type="HOGENOM" id="CLU_039531_2_0_1"/>
<gene>
    <name evidence="2" type="ORF">ACRE_046110</name>
</gene>
<accession>A0A086T5I3</accession>
<evidence type="ECO:0000313" key="3">
    <source>
        <dbReference type="Proteomes" id="UP000029964"/>
    </source>
</evidence>
<dbReference type="PANTHER" id="PTHR40780:SF3">
    <property type="entry name" value="DUF3669 DOMAIN-CONTAINING PROTEIN"/>
    <property type="match status" value="1"/>
</dbReference>
<organism evidence="2 3">
    <name type="scientific">Hapsidospora chrysogenum (strain ATCC 11550 / CBS 779.69 / DSM 880 / IAM 14645 / JCM 23072 / IMI 49137)</name>
    <name type="common">Acremonium chrysogenum</name>
    <dbReference type="NCBI Taxonomy" id="857340"/>
    <lineage>
        <taxon>Eukaryota</taxon>
        <taxon>Fungi</taxon>
        <taxon>Dikarya</taxon>
        <taxon>Ascomycota</taxon>
        <taxon>Pezizomycotina</taxon>
        <taxon>Sordariomycetes</taxon>
        <taxon>Hypocreomycetidae</taxon>
        <taxon>Hypocreales</taxon>
        <taxon>Bionectriaceae</taxon>
        <taxon>Hapsidospora</taxon>
    </lineage>
</organism>
<feature type="domain" description="DUF3669" evidence="1">
    <location>
        <begin position="232"/>
        <end position="294"/>
    </location>
</feature>
<reference evidence="3" key="1">
    <citation type="journal article" date="2014" name="Genome Announc.">
        <title>Genome sequence and annotation of Acremonium chrysogenum, producer of the beta-lactam antibiotic cephalosporin C.</title>
        <authorList>
            <person name="Terfehr D."/>
            <person name="Dahlmann T.A."/>
            <person name="Specht T."/>
            <person name="Zadra I."/>
            <person name="Kuernsteiner H."/>
            <person name="Kueck U."/>
        </authorList>
    </citation>
    <scope>NUCLEOTIDE SEQUENCE [LARGE SCALE GENOMIC DNA]</scope>
    <source>
        <strain evidence="3">ATCC 11550 / CBS 779.69 / DSM 880 / IAM 14645 / JCM 23072 / IMI 49137</strain>
    </source>
</reference>
<dbReference type="Proteomes" id="UP000029964">
    <property type="component" value="Unassembled WGS sequence"/>
</dbReference>
<evidence type="ECO:0000313" key="2">
    <source>
        <dbReference type="EMBL" id="KFH44615.1"/>
    </source>
</evidence>
<dbReference type="EMBL" id="JPKY01000045">
    <property type="protein sequence ID" value="KFH44615.1"/>
    <property type="molecule type" value="Genomic_DNA"/>
</dbReference>
<keyword evidence="3" id="KW-1185">Reference proteome</keyword>
<dbReference type="Pfam" id="PF12417">
    <property type="entry name" value="DUF3669"/>
    <property type="match status" value="1"/>
</dbReference>
<sequence length="328" mass="37931">MEVFSNIHQDTFERIGQGFCGTVWATTRGGSTCIKREDGGPGRSLNNEYQVQTLINAWMADGTLAGGPSVPSCHHLLEKDDPAWHTSRILDRFPEGYEPCNAMISEKIQPIAEQGRRELIYRYCPPEIQQQILDDRKNQHCLVRPYLGRRRRHAQSNSRCRFFSLRNYSLHMDQVEELSLPFFEYARFMARALALLNWELRIDGNDVEFVLAAPRPGQHLGWESTHIGRHAMWMLDFDCCRPVMESDEGVEQIVRAFWRNDPYCPRPGEMGVDEHLWEAFAEEYRQVGLEVARSRGAADVEEGQKLERLVNRVLERIPETKGVYVKGY</sequence>
<dbReference type="AlphaFoldDB" id="A0A086T5I3"/>
<evidence type="ECO:0000259" key="1">
    <source>
        <dbReference type="Pfam" id="PF12417"/>
    </source>
</evidence>